<dbReference type="CDD" id="cd03808">
    <property type="entry name" value="GT4_CapM-like"/>
    <property type="match status" value="1"/>
</dbReference>
<dbReference type="InterPro" id="IPR001296">
    <property type="entry name" value="Glyco_trans_1"/>
</dbReference>
<dbReference type="Proteomes" id="UP000177202">
    <property type="component" value="Unassembled WGS sequence"/>
</dbReference>
<dbReference type="GO" id="GO:0016757">
    <property type="term" value="F:glycosyltransferase activity"/>
    <property type="evidence" value="ECO:0007669"/>
    <property type="project" value="InterPro"/>
</dbReference>
<proteinExistence type="predicted"/>
<evidence type="ECO:0000313" key="4">
    <source>
        <dbReference type="Proteomes" id="UP000177202"/>
    </source>
</evidence>
<evidence type="ECO:0000259" key="1">
    <source>
        <dbReference type="Pfam" id="PF00534"/>
    </source>
</evidence>
<dbReference type="Gene3D" id="3.40.50.2000">
    <property type="entry name" value="Glycogen Phosphorylase B"/>
    <property type="match status" value="2"/>
</dbReference>
<dbReference type="Pfam" id="PF00534">
    <property type="entry name" value="Glycos_transf_1"/>
    <property type="match status" value="1"/>
</dbReference>
<reference evidence="3 4" key="1">
    <citation type="journal article" date="2016" name="Nat. Commun.">
        <title>Thousands of microbial genomes shed light on interconnected biogeochemical processes in an aquifer system.</title>
        <authorList>
            <person name="Anantharaman K."/>
            <person name="Brown C.T."/>
            <person name="Hug L.A."/>
            <person name="Sharon I."/>
            <person name="Castelle C.J."/>
            <person name="Probst A.J."/>
            <person name="Thomas B.C."/>
            <person name="Singh A."/>
            <person name="Wilkins M.J."/>
            <person name="Karaoz U."/>
            <person name="Brodie E.L."/>
            <person name="Williams K.H."/>
            <person name="Hubbard S.S."/>
            <person name="Banfield J.F."/>
        </authorList>
    </citation>
    <scope>NUCLEOTIDE SEQUENCE [LARGE SCALE GENOMIC DNA]</scope>
</reference>
<accession>A0A1G2UMB8</accession>
<evidence type="ECO:0000259" key="2">
    <source>
        <dbReference type="Pfam" id="PF13439"/>
    </source>
</evidence>
<name>A0A1G2UMB8_9BACT</name>
<feature type="domain" description="Glycosyl transferase family 1" evidence="1">
    <location>
        <begin position="187"/>
        <end position="336"/>
    </location>
</feature>
<dbReference type="AlphaFoldDB" id="A0A1G2UMB8"/>
<feature type="domain" description="Glycosyltransferase subfamily 4-like N-terminal" evidence="2">
    <location>
        <begin position="12"/>
        <end position="174"/>
    </location>
</feature>
<dbReference type="PANTHER" id="PTHR12526:SF630">
    <property type="entry name" value="GLYCOSYLTRANSFERASE"/>
    <property type="match status" value="1"/>
</dbReference>
<organism evidence="3 4">
    <name type="scientific">Candidatus Zambryskibacteria bacterium RIFCSPLOWO2_02_FULL_44_12b</name>
    <dbReference type="NCBI Taxonomy" id="1802772"/>
    <lineage>
        <taxon>Bacteria</taxon>
        <taxon>Candidatus Zambryskiibacteriota</taxon>
    </lineage>
</organism>
<dbReference type="Pfam" id="PF13439">
    <property type="entry name" value="Glyco_transf_4"/>
    <property type="match status" value="1"/>
</dbReference>
<dbReference type="STRING" id="1802772.A3H60_00185"/>
<dbReference type="SUPFAM" id="SSF53756">
    <property type="entry name" value="UDP-Glycosyltransferase/glycogen phosphorylase"/>
    <property type="match status" value="1"/>
</dbReference>
<dbReference type="PANTHER" id="PTHR12526">
    <property type="entry name" value="GLYCOSYLTRANSFERASE"/>
    <property type="match status" value="1"/>
</dbReference>
<dbReference type="EMBL" id="MHWP01000012">
    <property type="protein sequence ID" value="OHB10525.1"/>
    <property type="molecule type" value="Genomic_DNA"/>
</dbReference>
<comment type="caution">
    <text evidence="3">The sequence shown here is derived from an EMBL/GenBank/DDBJ whole genome shotgun (WGS) entry which is preliminary data.</text>
</comment>
<evidence type="ECO:0008006" key="5">
    <source>
        <dbReference type="Google" id="ProtNLM"/>
    </source>
</evidence>
<dbReference type="InterPro" id="IPR028098">
    <property type="entry name" value="Glyco_trans_4-like_N"/>
</dbReference>
<sequence length="358" mass="40190">MKIIYGITKSNFGGAQRYVFELATEMKQQGHDVAVLCGGKETLVNKLKEVGIKVISLDEMQRDILVDQDFSSFFKILKVLRSEKPDIFHINSSKMGGLGGLAGRFARVKKIIFTSHGWAFNEPRPVWQKIIIKFFAWITILLSHKTICVSEETRRQIESWPLIKNKLMMVHNGIKDFKLATRESRLFTVGSIAELHRIKGLDILLTAWSKFVKNHKAKLIIIGEGEERQNLENIARNLGILDSVIFKGFVENARSLLSNFDIFVLPSRSENLPYVVLEAGLAGLPVIATSVGGIPEVIESGTNGVLIPVENSETLFSTLVLLAEDENLRKRLGTNLKTSVIENFSFKAMVEKTSQLYL</sequence>
<evidence type="ECO:0000313" key="3">
    <source>
        <dbReference type="EMBL" id="OHB10525.1"/>
    </source>
</evidence>
<gene>
    <name evidence="3" type="ORF">A3H60_00185</name>
</gene>
<protein>
    <recommendedName>
        <fullName evidence="5">Glycosyl transferase family 1</fullName>
    </recommendedName>
</protein>